<evidence type="ECO:0000256" key="5">
    <source>
        <dbReference type="ARBA" id="ARBA00022448"/>
    </source>
</evidence>
<proteinExistence type="inferred from homology"/>
<evidence type="ECO:0000256" key="10">
    <source>
        <dbReference type="RuleBase" id="RU367119"/>
    </source>
</evidence>
<comment type="function">
    <text evidence="10">Involved in the system for phosphate transport across the cytoplasmic membrane.</text>
</comment>
<evidence type="ECO:0000256" key="4">
    <source>
        <dbReference type="ARBA" id="ARBA00011529"/>
    </source>
</evidence>
<comment type="subcellular location">
    <subcellularLocation>
        <location evidence="2 10">Cell membrane</location>
        <topology evidence="2 10">Lipid-anchor</topology>
    </subcellularLocation>
</comment>
<comment type="function">
    <text evidence="1">Part of the ABC transporter complex PstSACB involved in phosphate import.</text>
</comment>
<evidence type="ECO:0000256" key="9">
    <source>
        <dbReference type="ARBA" id="ARBA00023288"/>
    </source>
</evidence>
<comment type="subunit">
    <text evidence="4 10">The complex is composed of two ATP-binding proteins (PstB), two transmembrane proteins (PstC and PstA) and a solute-binding protein (PstS).</text>
</comment>
<dbReference type="Proteomes" id="UP001165287">
    <property type="component" value="Unassembled WGS sequence"/>
</dbReference>
<dbReference type="Pfam" id="PF12849">
    <property type="entry name" value="PBP_like_2"/>
    <property type="match status" value="1"/>
</dbReference>
<dbReference type="PANTHER" id="PTHR30570">
    <property type="entry name" value="PERIPLASMIC PHOSPHATE BINDING COMPONENT OF PHOSPHATE ABC TRANSPORTER"/>
    <property type="match status" value="1"/>
</dbReference>
<keyword evidence="10" id="KW-1003">Cell membrane</keyword>
<feature type="signal peptide" evidence="10">
    <location>
        <begin position="1"/>
        <end position="20"/>
    </location>
</feature>
<feature type="chain" id="PRO_5044964856" description="Phosphate-binding protein" evidence="10">
    <location>
        <begin position="21"/>
        <end position="332"/>
    </location>
</feature>
<keyword evidence="5 10" id="KW-0813">Transport</keyword>
<protein>
    <recommendedName>
        <fullName evidence="10">Phosphate-binding protein</fullName>
    </recommendedName>
</protein>
<comment type="similarity">
    <text evidence="3 10">Belongs to the PstS family.</text>
</comment>
<dbReference type="NCBIfam" id="TIGR02136">
    <property type="entry name" value="ptsS_2"/>
    <property type="match status" value="1"/>
</dbReference>
<dbReference type="EMBL" id="JAIQUM010000008">
    <property type="protein sequence ID" value="MBZ5749752.1"/>
    <property type="molecule type" value="Genomic_DNA"/>
</dbReference>
<dbReference type="CDD" id="cd13654">
    <property type="entry name" value="PBP2_phosphate_like_2"/>
    <property type="match status" value="1"/>
</dbReference>
<gene>
    <name evidence="13" type="ORF">K9V48_05745</name>
</gene>
<feature type="region of interest" description="Disordered" evidence="11">
    <location>
        <begin position="26"/>
        <end position="52"/>
    </location>
</feature>
<feature type="domain" description="PBP" evidence="12">
    <location>
        <begin position="48"/>
        <end position="301"/>
    </location>
</feature>
<dbReference type="Gene3D" id="3.40.190.10">
    <property type="entry name" value="Periplasmic binding protein-like II"/>
    <property type="match status" value="2"/>
</dbReference>
<organism evidence="13 14">
    <name type="scientific">Metabacillus rhizolycopersici</name>
    <dbReference type="NCBI Taxonomy" id="2875709"/>
    <lineage>
        <taxon>Bacteria</taxon>
        <taxon>Bacillati</taxon>
        <taxon>Bacillota</taxon>
        <taxon>Bacilli</taxon>
        <taxon>Bacillales</taxon>
        <taxon>Bacillaceae</taxon>
        <taxon>Metabacillus</taxon>
    </lineage>
</organism>
<keyword evidence="9 10" id="KW-0449">Lipoprotein</keyword>
<reference evidence="13" key="1">
    <citation type="submission" date="2024-05" db="EMBL/GenBank/DDBJ databases">
        <title>Metabacillus sp. nov., isolated from the rhizosphere soil of tomato plants.</title>
        <authorList>
            <person name="Ma R."/>
        </authorList>
    </citation>
    <scope>NUCLEOTIDE SEQUENCE</scope>
    <source>
        <strain evidence="13">DBTR6</strain>
    </source>
</reference>
<feature type="compositionally biased region" description="Acidic residues" evidence="11">
    <location>
        <begin position="40"/>
        <end position="52"/>
    </location>
</feature>
<keyword evidence="8 10" id="KW-0564">Palmitate</keyword>
<keyword evidence="14" id="KW-1185">Reference proteome</keyword>
<evidence type="ECO:0000313" key="14">
    <source>
        <dbReference type="Proteomes" id="UP001165287"/>
    </source>
</evidence>
<dbReference type="SUPFAM" id="SSF53850">
    <property type="entry name" value="Periplasmic binding protein-like II"/>
    <property type="match status" value="1"/>
</dbReference>
<dbReference type="RefSeq" id="WP_224137661.1">
    <property type="nucleotide sequence ID" value="NZ_JAIQUM010000008.1"/>
</dbReference>
<evidence type="ECO:0000256" key="11">
    <source>
        <dbReference type="SAM" id="MobiDB-lite"/>
    </source>
</evidence>
<dbReference type="InterPro" id="IPR050811">
    <property type="entry name" value="Phosphate_ABC_transporter"/>
</dbReference>
<dbReference type="PROSITE" id="PS51257">
    <property type="entry name" value="PROKAR_LIPOPROTEIN"/>
    <property type="match status" value="1"/>
</dbReference>
<evidence type="ECO:0000256" key="7">
    <source>
        <dbReference type="ARBA" id="ARBA00022729"/>
    </source>
</evidence>
<evidence type="ECO:0000256" key="3">
    <source>
        <dbReference type="ARBA" id="ARBA00008725"/>
    </source>
</evidence>
<evidence type="ECO:0000313" key="13">
    <source>
        <dbReference type="EMBL" id="MBZ5749752.1"/>
    </source>
</evidence>
<keyword evidence="10" id="KW-0472">Membrane</keyword>
<accession>A0ABS7UN71</accession>
<evidence type="ECO:0000256" key="8">
    <source>
        <dbReference type="ARBA" id="ARBA00023139"/>
    </source>
</evidence>
<keyword evidence="6 10" id="KW-0592">Phosphate transport</keyword>
<evidence type="ECO:0000256" key="1">
    <source>
        <dbReference type="ARBA" id="ARBA00002841"/>
    </source>
</evidence>
<name>A0ABS7UN71_9BACI</name>
<dbReference type="InterPro" id="IPR024370">
    <property type="entry name" value="PBP_domain"/>
</dbReference>
<comment type="caution">
    <text evidence="13">The sequence shown here is derived from an EMBL/GenBank/DDBJ whole genome shotgun (WGS) entry which is preliminary data.</text>
</comment>
<evidence type="ECO:0000259" key="12">
    <source>
        <dbReference type="Pfam" id="PF12849"/>
    </source>
</evidence>
<keyword evidence="7 10" id="KW-0732">Signal</keyword>
<evidence type="ECO:0000256" key="6">
    <source>
        <dbReference type="ARBA" id="ARBA00022592"/>
    </source>
</evidence>
<dbReference type="InterPro" id="IPR011862">
    <property type="entry name" value="Phos-bd"/>
</dbReference>
<sequence>MKSFKFLAMSIMLSALVAFAAACGNAEDDTTTDTGTENTETTEEAGEEATAELEGEVGIDGSSTVFPIGEAVSEEFNAEHPNVQAPVGMSGTGGGFEKFLAGETDISQASRPIKDEEKATAEENGIELTEFKVAFDGLSVVVNKENDFVDQLSVDQLKQLWIEDGKAKKWSDINPEWPAEEVVFFSPGADSGTYDYFDEIILDEEPIVKTATLSEDDNVLVQGVTSSKNAIGYFGYAYYLENKDNLKIVPIVNEAGEAVAPTNETVESGDYNPLSRPLYIYANNASLKDKEQVYEYVKFYLENAGTFAEEVGYVSLPEADYTSQLETLEGLK</sequence>
<evidence type="ECO:0000256" key="2">
    <source>
        <dbReference type="ARBA" id="ARBA00004193"/>
    </source>
</evidence>
<dbReference type="PANTHER" id="PTHR30570:SF1">
    <property type="entry name" value="PHOSPHATE-BINDING PROTEIN PSTS"/>
    <property type="match status" value="1"/>
</dbReference>